<dbReference type="GO" id="GO:0032259">
    <property type="term" value="P:methylation"/>
    <property type="evidence" value="ECO:0007669"/>
    <property type="project" value="UniProtKB-KW"/>
</dbReference>
<dbReference type="Gene3D" id="2.40.30.10">
    <property type="entry name" value="Translation factors"/>
    <property type="match status" value="1"/>
</dbReference>
<dbReference type="PRINTS" id="PR00409">
    <property type="entry name" value="PHDIOXRDTASE"/>
</dbReference>
<evidence type="ECO:0000256" key="6">
    <source>
        <dbReference type="ARBA" id="ARBA00023014"/>
    </source>
</evidence>
<keyword evidence="2" id="KW-0001">2Fe-2S</keyword>
<evidence type="ECO:0000256" key="5">
    <source>
        <dbReference type="ARBA" id="ARBA00023004"/>
    </source>
</evidence>
<dbReference type="RefSeq" id="WP_074764075.1">
    <property type="nucleotide sequence ID" value="NZ_FNKP01000001.1"/>
</dbReference>
<proteinExistence type="predicted"/>
<dbReference type="Gene3D" id="3.40.50.80">
    <property type="entry name" value="Nucleotide-binding domain of ferredoxin-NADP reductase (FNR) module"/>
    <property type="match status" value="1"/>
</dbReference>
<dbReference type="Proteomes" id="UP000183487">
    <property type="component" value="Unassembled WGS sequence"/>
</dbReference>
<keyword evidence="1" id="KW-0285">Flavoprotein</keyword>
<keyword evidence="3" id="KW-0479">Metal-binding</keyword>
<dbReference type="OrthoDB" id="544091at2"/>
<reference evidence="10" key="1">
    <citation type="submission" date="2016-10" db="EMBL/GenBank/DDBJ databases">
        <authorList>
            <person name="Varghese N."/>
            <person name="Submissions S."/>
        </authorList>
    </citation>
    <scope>NUCLEOTIDE SEQUENCE [LARGE SCALE GENOMIC DNA]</scope>
    <source>
        <strain evidence="10">GAS106B</strain>
    </source>
</reference>
<keyword evidence="6" id="KW-0411">Iron-sulfur</keyword>
<dbReference type="SUPFAM" id="SSF54292">
    <property type="entry name" value="2Fe-2S ferredoxin-like"/>
    <property type="match status" value="1"/>
</dbReference>
<evidence type="ECO:0000256" key="3">
    <source>
        <dbReference type="ARBA" id="ARBA00022723"/>
    </source>
</evidence>
<evidence type="ECO:0000256" key="4">
    <source>
        <dbReference type="ARBA" id="ARBA00023002"/>
    </source>
</evidence>
<dbReference type="SUPFAM" id="SSF63380">
    <property type="entry name" value="Riboflavin synthase domain-like"/>
    <property type="match status" value="1"/>
</dbReference>
<dbReference type="InterPro" id="IPR001041">
    <property type="entry name" value="2Fe-2S_ferredoxin-type"/>
</dbReference>
<feature type="domain" description="FAD-binding FR-type" evidence="8">
    <location>
        <begin position="1"/>
        <end position="105"/>
    </location>
</feature>
<evidence type="ECO:0000313" key="10">
    <source>
        <dbReference type="Proteomes" id="UP000183487"/>
    </source>
</evidence>
<dbReference type="AlphaFoldDB" id="A0A1H1C263"/>
<dbReference type="GO" id="GO:0051537">
    <property type="term" value="F:2 iron, 2 sulfur cluster binding"/>
    <property type="evidence" value="ECO:0007669"/>
    <property type="project" value="UniProtKB-KW"/>
</dbReference>
<dbReference type="PANTHER" id="PTHR47354">
    <property type="entry name" value="NADH OXIDOREDUCTASE HCR"/>
    <property type="match status" value="1"/>
</dbReference>
<protein>
    <submittedName>
        <fullName evidence="9">Vanillate O-demethylase ferredoxin subunit</fullName>
    </submittedName>
</protein>
<keyword evidence="4" id="KW-0560">Oxidoreductase</keyword>
<dbReference type="EMBL" id="FNKP01000001">
    <property type="protein sequence ID" value="SDQ58229.1"/>
    <property type="molecule type" value="Genomic_DNA"/>
</dbReference>
<dbReference type="InterPro" id="IPR006058">
    <property type="entry name" value="2Fe2S_fd_BS"/>
</dbReference>
<dbReference type="Pfam" id="PF00111">
    <property type="entry name" value="Fer2"/>
    <property type="match status" value="1"/>
</dbReference>
<dbReference type="InterPro" id="IPR017927">
    <property type="entry name" value="FAD-bd_FR_type"/>
</dbReference>
<keyword evidence="9" id="KW-0808">Transferase</keyword>
<dbReference type="GO" id="GO:0016491">
    <property type="term" value="F:oxidoreductase activity"/>
    <property type="evidence" value="ECO:0007669"/>
    <property type="project" value="UniProtKB-KW"/>
</dbReference>
<dbReference type="CDD" id="cd00207">
    <property type="entry name" value="fer2"/>
    <property type="match status" value="1"/>
</dbReference>
<dbReference type="Gene3D" id="3.10.20.30">
    <property type="match status" value="1"/>
</dbReference>
<evidence type="ECO:0000259" key="7">
    <source>
        <dbReference type="PROSITE" id="PS51085"/>
    </source>
</evidence>
<dbReference type="PROSITE" id="PS51085">
    <property type="entry name" value="2FE2S_FER_2"/>
    <property type="match status" value="1"/>
</dbReference>
<evidence type="ECO:0000313" key="9">
    <source>
        <dbReference type="EMBL" id="SDQ58229.1"/>
    </source>
</evidence>
<dbReference type="PROSITE" id="PS51384">
    <property type="entry name" value="FAD_FR"/>
    <property type="match status" value="1"/>
</dbReference>
<dbReference type="PANTHER" id="PTHR47354:SF1">
    <property type="entry name" value="CARNITINE MONOOXYGENASE REDUCTASE SUBUNIT"/>
    <property type="match status" value="1"/>
</dbReference>
<dbReference type="CDD" id="cd06185">
    <property type="entry name" value="PDR_like"/>
    <property type="match status" value="1"/>
</dbReference>
<evidence type="ECO:0000259" key="8">
    <source>
        <dbReference type="PROSITE" id="PS51384"/>
    </source>
</evidence>
<accession>A0A1H1C263</accession>
<dbReference type="InterPro" id="IPR050415">
    <property type="entry name" value="MRET"/>
</dbReference>
<dbReference type="SUPFAM" id="SSF52343">
    <property type="entry name" value="Ferredoxin reductase-like, C-terminal NADP-linked domain"/>
    <property type="match status" value="1"/>
</dbReference>
<gene>
    <name evidence="9" type="ORF">SAMN05443245_1931</name>
</gene>
<evidence type="ECO:0000256" key="2">
    <source>
        <dbReference type="ARBA" id="ARBA00022714"/>
    </source>
</evidence>
<organism evidence="9 10">
    <name type="scientific">Paraburkholderia fungorum</name>
    <dbReference type="NCBI Taxonomy" id="134537"/>
    <lineage>
        <taxon>Bacteria</taxon>
        <taxon>Pseudomonadati</taxon>
        <taxon>Pseudomonadota</taxon>
        <taxon>Betaproteobacteria</taxon>
        <taxon>Burkholderiales</taxon>
        <taxon>Burkholderiaceae</taxon>
        <taxon>Paraburkholderia</taxon>
    </lineage>
</organism>
<keyword evidence="10" id="KW-1185">Reference proteome</keyword>
<sequence>MTTLRMRVARIDALTPTIRRLLLVAADGAPLPAFSAGAHIGLHVPIDGRTQRRAYSLVNAPAHTDHYEIAVQLEATSSGGSRWVHELEPGAELEIGVPRNDFPLDPATQDALLIAGGIGITPILAMARALDAAGTAYALHYAAREAATMAYRDDVLAMPTATCWLDGGDPRNGMPLATTIGAPQAGRHLYVCGPRPLIDAVLAQADALGWPAAQVHSELFTANQDSTGDTAFEVVLKASNLSLNVAAGKTVLDAMIDAGLDPLFDCRRGDCGVCTTQVIDGTPDHRDICLSEQDRERGDFCPCVSRATSSRLVLDL</sequence>
<keyword evidence="9" id="KW-0489">Methyltransferase</keyword>
<evidence type="ECO:0000256" key="1">
    <source>
        <dbReference type="ARBA" id="ARBA00022630"/>
    </source>
</evidence>
<dbReference type="PROSITE" id="PS00197">
    <property type="entry name" value="2FE2S_FER_1"/>
    <property type="match status" value="1"/>
</dbReference>
<dbReference type="GO" id="GO:0046872">
    <property type="term" value="F:metal ion binding"/>
    <property type="evidence" value="ECO:0007669"/>
    <property type="project" value="UniProtKB-KW"/>
</dbReference>
<name>A0A1H1C263_9BURK</name>
<keyword evidence="5" id="KW-0408">Iron</keyword>
<dbReference type="InterPro" id="IPR017938">
    <property type="entry name" value="Riboflavin_synthase-like_b-brl"/>
</dbReference>
<dbReference type="InterPro" id="IPR039261">
    <property type="entry name" value="FNR_nucleotide-bd"/>
</dbReference>
<dbReference type="GO" id="GO:0008168">
    <property type="term" value="F:methyltransferase activity"/>
    <property type="evidence" value="ECO:0007669"/>
    <property type="project" value="UniProtKB-KW"/>
</dbReference>
<dbReference type="InterPro" id="IPR012675">
    <property type="entry name" value="Beta-grasp_dom_sf"/>
</dbReference>
<dbReference type="InterPro" id="IPR036010">
    <property type="entry name" value="2Fe-2S_ferredoxin-like_sf"/>
</dbReference>
<feature type="domain" description="2Fe-2S ferredoxin-type" evidence="7">
    <location>
        <begin position="232"/>
        <end position="316"/>
    </location>
</feature>